<evidence type="ECO:0000313" key="1">
    <source>
        <dbReference type="EMBL" id="ATB40536.1"/>
    </source>
</evidence>
<sequence length="88" mass="9669">MGCGGSRRGRIAQALDSAIIADIVQTYPMVDLFLILVDRDGAVTSQRTSQAAQGPQTHWPTILEVVLWLVRNVRQWALVSPRNARQGA</sequence>
<organism evidence="1 2">
    <name type="scientific">Cystobacter fuscus</name>
    <dbReference type="NCBI Taxonomy" id="43"/>
    <lineage>
        <taxon>Bacteria</taxon>
        <taxon>Pseudomonadati</taxon>
        <taxon>Myxococcota</taxon>
        <taxon>Myxococcia</taxon>
        <taxon>Myxococcales</taxon>
        <taxon>Cystobacterineae</taxon>
        <taxon>Archangiaceae</taxon>
        <taxon>Cystobacter</taxon>
    </lineage>
</organism>
<protein>
    <submittedName>
        <fullName evidence="1">Uncharacterized protein</fullName>
    </submittedName>
</protein>
<evidence type="ECO:0000313" key="2">
    <source>
        <dbReference type="Proteomes" id="UP000217257"/>
    </source>
</evidence>
<gene>
    <name evidence="1" type="ORF">CYFUS_005985</name>
</gene>
<dbReference type="EMBL" id="CP022098">
    <property type="protein sequence ID" value="ATB40536.1"/>
    <property type="molecule type" value="Genomic_DNA"/>
</dbReference>
<dbReference type="AlphaFoldDB" id="A0A250JBI3"/>
<dbReference type="KEGG" id="cfus:CYFUS_005985"/>
<name>A0A250JBI3_9BACT</name>
<proteinExistence type="predicted"/>
<dbReference type="Proteomes" id="UP000217257">
    <property type="component" value="Chromosome"/>
</dbReference>
<accession>A0A250JBI3</accession>
<reference evidence="1 2" key="1">
    <citation type="submission" date="2017-06" db="EMBL/GenBank/DDBJ databases">
        <title>Sequencing and comparative analysis of myxobacterial genomes.</title>
        <authorList>
            <person name="Rupp O."/>
            <person name="Goesmann A."/>
            <person name="Sogaard-Andersen L."/>
        </authorList>
    </citation>
    <scope>NUCLEOTIDE SEQUENCE [LARGE SCALE GENOMIC DNA]</scope>
    <source>
        <strain evidence="1 2">DSM 52655</strain>
    </source>
</reference>